<dbReference type="AlphaFoldDB" id="C7NVH8"/>
<dbReference type="PANTHER" id="PTHR34535:SF3">
    <property type="entry name" value="HYDROGENASE MATURATION FACTOR HYPA"/>
    <property type="match status" value="1"/>
</dbReference>
<dbReference type="RefSeq" id="WP_015790068.1">
    <property type="nucleotide sequence ID" value="NC_013158.1"/>
</dbReference>
<evidence type="ECO:0000313" key="5">
    <source>
        <dbReference type="EMBL" id="ACV12501.1"/>
    </source>
</evidence>
<dbReference type="Proteomes" id="UP000002071">
    <property type="component" value="Chromosome"/>
</dbReference>
<dbReference type="GO" id="GO:0051604">
    <property type="term" value="P:protein maturation"/>
    <property type="evidence" value="ECO:0007669"/>
    <property type="project" value="InterPro"/>
</dbReference>
<dbReference type="OrthoDB" id="36835at2157"/>
<dbReference type="InterPro" id="IPR000688">
    <property type="entry name" value="HypA/HybF"/>
</dbReference>
<organism evidence="5 6">
    <name type="scientific">Halorhabdus utahensis (strain DSM 12940 / JCM 11049 / AX-2)</name>
    <dbReference type="NCBI Taxonomy" id="519442"/>
    <lineage>
        <taxon>Archaea</taxon>
        <taxon>Methanobacteriati</taxon>
        <taxon>Methanobacteriota</taxon>
        <taxon>Stenosarchaea group</taxon>
        <taxon>Halobacteria</taxon>
        <taxon>Halobacteriales</taxon>
        <taxon>Haloarculaceae</taxon>
        <taxon>Halorhabdus</taxon>
    </lineage>
</organism>
<dbReference type="PANTHER" id="PTHR34535">
    <property type="entry name" value="HYDROGENASE MATURATION FACTOR HYPA"/>
    <property type="match status" value="1"/>
</dbReference>
<name>C7NVH8_HALUD</name>
<reference evidence="5 6" key="1">
    <citation type="journal article" date="2009" name="Stand. Genomic Sci.">
        <title>Complete genome sequence of Halorhabdus utahensis type strain (AX-2).</title>
        <authorList>
            <person name="Anderson I."/>
            <person name="Tindall B.J."/>
            <person name="Pomrenke H."/>
            <person name="Goker M."/>
            <person name="Lapidus A."/>
            <person name="Nolan M."/>
            <person name="Copeland A."/>
            <person name="Glavina Del Rio T."/>
            <person name="Chen F."/>
            <person name="Tice H."/>
            <person name="Cheng J.F."/>
            <person name="Lucas S."/>
            <person name="Chertkov O."/>
            <person name="Bruce D."/>
            <person name="Brettin T."/>
            <person name="Detter J.C."/>
            <person name="Han C."/>
            <person name="Goodwin L."/>
            <person name="Land M."/>
            <person name="Hauser L."/>
            <person name="Chang Y.J."/>
            <person name="Jeffries C.D."/>
            <person name="Pitluck S."/>
            <person name="Pati A."/>
            <person name="Mavromatis K."/>
            <person name="Ivanova N."/>
            <person name="Ovchinnikova G."/>
            <person name="Chen A."/>
            <person name="Palaniappan K."/>
            <person name="Chain P."/>
            <person name="Rohde M."/>
            <person name="Bristow J."/>
            <person name="Eisen J.A."/>
            <person name="Markowitz V."/>
            <person name="Hugenholtz P."/>
            <person name="Kyrpides N.C."/>
            <person name="Klenk H.P."/>
        </authorList>
    </citation>
    <scope>NUCLEOTIDE SEQUENCE [LARGE SCALE GENOMIC DNA]</scope>
    <source>
        <strain evidence="6">DSM 12940 / JCM 11049 / AX-2</strain>
    </source>
</reference>
<dbReference type="Gene3D" id="3.30.2320.80">
    <property type="match status" value="1"/>
</dbReference>
<evidence type="ECO:0000313" key="6">
    <source>
        <dbReference type="Proteomes" id="UP000002071"/>
    </source>
</evidence>
<keyword evidence="6" id="KW-1185">Reference proteome</keyword>
<dbReference type="STRING" id="519442.Huta_2334"/>
<dbReference type="GO" id="GO:0008270">
    <property type="term" value="F:zinc ion binding"/>
    <property type="evidence" value="ECO:0007669"/>
    <property type="project" value="TreeGrafter"/>
</dbReference>
<dbReference type="KEGG" id="hut:Huta_2334"/>
<evidence type="ECO:0000256" key="2">
    <source>
        <dbReference type="ARBA" id="ARBA00022723"/>
    </source>
</evidence>
<dbReference type="PIRSF" id="PIRSF004761">
    <property type="entry name" value="Hydrgn_mat_HypA"/>
    <property type="match status" value="1"/>
</dbReference>
<proteinExistence type="predicted"/>
<dbReference type="Pfam" id="PF01155">
    <property type="entry name" value="HypA"/>
    <property type="match status" value="1"/>
</dbReference>
<dbReference type="EMBL" id="CP001687">
    <property type="protein sequence ID" value="ACV12501.1"/>
    <property type="molecule type" value="Genomic_DNA"/>
</dbReference>
<dbReference type="eggNOG" id="arCOG04426">
    <property type="taxonomic scope" value="Archaea"/>
</dbReference>
<sequence length="140" mass="14590">MHEFSIATQVLDAAREAAADHGADTFEGITVSVGEASHVNPDQLETCLEAAADSTITDGDLTIDIETEPAYAECACGWSGEPGEIDRALAYAPNLTCPECDARLELQAGNECRLMSVTLPETDDGSDPDAAGSPDANTTD</sequence>
<gene>
    <name evidence="5" type="ordered locus">Huta_2334</name>
</gene>
<evidence type="ECO:0000256" key="3">
    <source>
        <dbReference type="ARBA" id="ARBA00022833"/>
    </source>
</evidence>
<evidence type="ECO:0000256" key="4">
    <source>
        <dbReference type="SAM" id="MobiDB-lite"/>
    </source>
</evidence>
<keyword evidence="1" id="KW-0533">Nickel</keyword>
<feature type="region of interest" description="Disordered" evidence="4">
    <location>
        <begin position="118"/>
        <end position="140"/>
    </location>
</feature>
<dbReference type="GeneID" id="8384633"/>
<protein>
    <submittedName>
        <fullName evidence="5">Hydrogenase expression/synthesis HypA</fullName>
    </submittedName>
</protein>
<dbReference type="GO" id="GO:0016151">
    <property type="term" value="F:nickel cation binding"/>
    <property type="evidence" value="ECO:0007669"/>
    <property type="project" value="InterPro"/>
</dbReference>
<accession>C7NVH8</accession>
<dbReference type="HOGENOM" id="CLU_126929_5_0_2"/>
<keyword evidence="2" id="KW-0479">Metal-binding</keyword>
<evidence type="ECO:0000256" key="1">
    <source>
        <dbReference type="ARBA" id="ARBA00022596"/>
    </source>
</evidence>
<keyword evidence="3" id="KW-0862">Zinc</keyword>